<dbReference type="GO" id="GO:0046961">
    <property type="term" value="F:proton-transporting ATPase activity, rotational mechanism"/>
    <property type="evidence" value="ECO:0007669"/>
    <property type="project" value="InterPro"/>
</dbReference>
<sequence length="198" mass="22880">MPTMEIRPTRIELIKLRRRIKLSKRGLDLLKMKRSALVMEFLKLVAEIKGLRENMRKDVENALNSMISAEISEGMMTIERIAYMSGTSNIGIKPKNVMGVRIPLLNVNYERAVLSEQYRAISVPVSINSSISNFEKLFKSLINVAEKENSMRRLLHEIDKTKRRSNAIENILIPNLTAEAKYIRMRLDELERDTFTTL</sequence>
<dbReference type="NCBIfam" id="TIGR00309">
    <property type="entry name" value="V_ATPase_subD"/>
    <property type="match status" value="1"/>
</dbReference>
<feature type="non-terminal residue" evidence="5">
    <location>
        <position position="198"/>
    </location>
</feature>
<name>T1D1Q4_9ZZZZ</name>
<protein>
    <submittedName>
        <fullName evidence="5">ATPase, V1/A1 complex, subunit D</fullName>
    </submittedName>
</protein>
<evidence type="ECO:0000256" key="3">
    <source>
        <dbReference type="ARBA" id="ARBA00023065"/>
    </source>
</evidence>
<dbReference type="InterPro" id="IPR002699">
    <property type="entry name" value="V_ATPase_D"/>
</dbReference>
<comment type="caution">
    <text evidence="5">The sequence shown here is derived from an EMBL/GenBank/DDBJ whole genome shotgun (WGS) entry which is preliminary data.</text>
</comment>
<dbReference type="HAMAP" id="MF_00271">
    <property type="entry name" value="ATP_synth_D_arch"/>
    <property type="match status" value="1"/>
</dbReference>
<dbReference type="Gene3D" id="1.10.287.3240">
    <property type="match status" value="1"/>
</dbReference>
<evidence type="ECO:0000256" key="1">
    <source>
        <dbReference type="ARBA" id="ARBA00005850"/>
    </source>
</evidence>
<reference evidence="5" key="1">
    <citation type="submission" date="2013-08" db="EMBL/GenBank/DDBJ databases">
        <authorList>
            <person name="Mendez C."/>
            <person name="Richter M."/>
            <person name="Ferrer M."/>
            <person name="Sanchez J."/>
        </authorList>
    </citation>
    <scope>NUCLEOTIDE SEQUENCE</scope>
</reference>
<feature type="coiled-coil region" evidence="4">
    <location>
        <begin position="144"/>
        <end position="193"/>
    </location>
</feature>
<keyword evidence="3" id="KW-0406">Ion transport</keyword>
<dbReference type="AlphaFoldDB" id="T1D1Q4"/>
<evidence type="ECO:0000256" key="2">
    <source>
        <dbReference type="ARBA" id="ARBA00022448"/>
    </source>
</evidence>
<evidence type="ECO:0000256" key="4">
    <source>
        <dbReference type="SAM" id="Coils"/>
    </source>
</evidence>
<reference evidence="5" key="2">
    <citation type="journal article" date="2014" name="ISME J.">
        <title>Microbial stratification in low pH oxic and suboxic macroscopic growths along an acid mine drainage.</title>
        <authorList>
            <person name="Mendez-Garcia C."/>
            <person name="Mesa V."/>
            <person name="Sprenger R.R."/>
            <person name="Richter M."/>
            <person name="Diez M.S."/>
            <person name="Solano J."/>
            <person name="Bargiela R."/>
            <person name="Golyshina O.V."/>
            <person name="Manteca A."/>
            <person name="Ramos J.L."/>
            <person name="Gallego J.R."/>
            <person name="Llorente I."/>
            <person name="Martins Dos Santos V.A."/>
            <person name="Jensen O.N."/>
            <person name="Pelaez A.I."/>
            <person name="Sanchez J."/>
            <person name="Ferrer M."/>
        </authorList>
    </citation>
    <scope>NUCLEOTIDE SEQUENCE</scope>
</reference>
<accession>T1D1Q4</accession>
<dbReference type="PANTHER" id="PTHR11671">
    <property type="entry name" value="V-TYPE ATP SYNTHASE SUBUNIT D"/>
    <property type="match status" value="1"/>
</dbReference>
<keyword evidence="4" id="KW-0175">Coiled coil</keyword>
<proteinExistence type="inferred from homology"/>
<evidence type="ECO:0000313" key="5">
    <source>
        <dbReference type="EMBL" id="EQD76350.1"/>
    </source>
</evidence>
<dbReference type="EMBL" id="AUZX01002493">
    <property type="protein sequence ID" value="EQD76350.1"/>
    <property type="molecule type" value="Genomic_DNA"/>
</dbReference>
<dbReference type="Pfam" id="PF01813">
    <property type="entry name" value="ATP-synt_D"/>
    <property type="match status" value="1"/>
</dbReference>
<organism evidence="5">
    <name type="scientific">mine drainage metagenome</name>
    <dbReference type="NCBI Taxonomy" id="410659"/>
    <lineage>
        <taxon>unclassified sequences</taxon>
        <taxon>metagenomes</taxon>
        <taxon>ecological metagenomes</taxon>
    </lineage>
</organism>
<keyword evidence="2" id="KW-0813">Transport</keyword>
<dbReference type="NCBIfam" id="NF001545">
    <property type="entry name" value="PRK00373.1-4"/>
    <property type="match status" value="1"/>
</dbReference>
<comment type="similarity">
    <text evidence="1">Belongs to the V-ATPase D subunit family.</text>
</comment>
<gene>
    <name evidence="5" type="ORF">B1A_03391</name>
</gene>